<dbReference type="AlphaFoldDB" id="A0A7W4J051"/>
<dbReference type="GO" id="GO:0006046">
    <property type="term" value="P:N-acetylglucosamine catabolic process"/>
    <property type="evidence" value="ECO:0007669"/>
    <property type="project" value="TreeGrafter"/>
</dbReference>
<feature type="binding site" evidence="7">
    <location>
        <position position="220"/>
    </location>
    <ligand>
        <name>substrate</name>
    </ligand>
</feature>
<evidence type="ECO:0000256" key="7">
    <source>
        <dbReference type="PIRSR" id="PIRSR038994-2"/>
    </source>
</evidence>
<feature type="active site" description="Proton donor/acceptor" evidence="6">
    <location>
        <position position="266"/>
    </location>
</feature>
<evidence type="ECO:0000313" key="10">
    <source>
        <dbReference type="EMBL" id="MBB2172162.1"/>
    </source>
</evidence>
<evidence type="ECO:0000259" key="9">
    <source>
        <dbReference type="Pfam" id="PF01979"/>
    </source>
</evidence>
<dbReference type="InterPro" id="IPR003764">
    <property type="entry name" value="GlcNAc_6-P_deAcase"/>
</dbReference>
<dbReference type="Gene3D" id="3.20.20.140">
    <property type="entry name" value="Metal-dependent hydrolases"/>
    <property type="match status" value="1"/>
</dbReference>
<dbReference type="Gene3D" id="2.30.40.10">
    <property type="entry name" value="Urease, subunit C, domain 1"/>
    <property type="match status" value="1"/>
</dbReference>
<feature type="binding site" evidence="8">
    <location>
        <position position="120"/>
    </location>
    <ligand>
        <name>Zn(2+)</name>
        <dbReference type="ChEBI" id="CHEBI:29105"/>
    </ligand>
</feature>
<dbReference type="SUPFAM" id="SSF51338">
    <property type="entry name" value="Composite domain of metallo-dependent hydrolases"/>
    <property type="match status" value="1"/>
</dbReference>
<organism evidence="10 11">
    <name type="scientific">Gluconacetobacter asukensis</name>
    <dbReference type="NCBI Taxonomy" id="1017181"/>
    <lineage>
        <taxon>Bacteria</taxon>
        <taxon>Pseudomonadati</taxon>
        <taxon>Pseudomonadota</taxon>
        <taxon>Alphaproteobacteria</taxon>
        <taxon>Acetobacterales</taxon>
        <taxon>Acetobacteraceae</taxon>
        <taxon>Gluconacetobacter</taxon>
    </lineage>
</organism>
<dbReference type="Pfam" id="PF01979">
    <property type="entry name" value="Amidohydro_1"/>
    <property type="match status" value="1"/>
</dbReference>
<keyword evidence="4 5" id="KW-0119">Carbohydrate metabolism</keyword>
<keyword evidence="3 5" id="KW-0378">Hydrolase</keyword>
<keyword evidence="11" id="KW-1185">Reference proteome</keyword>
<keyword evidence="2 8" id="KW-0479">Metal-binding</keyword>
<evidence type="ECO:0000256" key="3">
    <source>
        <dbReference type="ARBA" id="ARBA00022801"/>
    </source>
</evidence>
<dbReference type="Proteomes" id="UP000577891">
    <property type="component" value="Unassembled WGS sequence"/>
</dbReference>
<evidence type="ECO:0000256" key="2">
    <source>
        <dbReference type="ARBA" id="ARBA00022723"/>
    </source>
</evidence>
<dbReference type="NCBIfam" id="TIGR00221">
    <property type="entry name" value="nagA"/>
    <property type="match status" value="1"/>
</dbReference>
<dbReference type="PIRSF" id="PIRSF038994">
    <property type="entry name" value="NagA"/>
    <property type="match status" value="1"/>
</dbReference>
<evidence type="ECO:0000313" key="11">
    <source>
        <dbReference type="Proteomes" id="UP000577891"/>
    </source>
</evidence>
<comment type="cofactor">
    <cofactor evidence="8">
        <name>a divalent metal cation</name>
        <dbReference type="ChEBI" id="CHEBI:60240"/>
    </cofactor>
    <text evidence="8">Binds 1 divalent metal cation per subunit.</text>
</comment>
<dbReference type="EMBL" id="JABEQE010000006">
    <property type="protein sequence ID" value="MBB2172162.1"/>
    <property type="molecule type" value="Genomic_DNA"/>
</dbReference>
<feature type="binding site" evidence="8">
    <location>
        <position position="209"/>
    </location>
    <ligand>
        <name>Zn(2+)</name>
        <dbReference type="ChEBI" id="CHEBI:29105"/>
    </ligand>
</feature>
<comment type="caution">
    <text evidence="10">The sequence shown here is derived from an EMBL/GenBank/DDBJ whole genome shotgun (WGS) entry which is preliminary data.</text>
</comment>
<dbReference type="InterPro" id="IPR011059">
    <property type="entry name" value="Metal-dep_hydrolase_composite"/>
</dbReference>
<dbReference type="PANTHER" id="PTHR11113">
    <property type="entry name" value="N-ACETYLGLUCOSAMINE-6-PHOSPHATE DEACETYLASE"/>
    <property type="match status" value="1"/>
</dbReference>
<proteinExistence type="inferred from homology"/>
<comment type="similarity">
    <text evidence="1 5">Belongs to the metallo-dependent hydrolases superfamily. NagA family.</text>
</comment>
<dbReference type="RefSeq" id="WP_182978745.1">
    <property type="nucleotide sequence ID" value="NZ_BAABGB010000025.1"/>
</dbReference>
<feature type="domain" description="Amidohydrolase-related" evidence="9">
    <location>
        <begin position="41"/>
        <end position="371"/>
    </location>
</feature>
<evidence type="ECO:0000256" key="1">
    <source>
        <dbReference type="ARBA" id="ARBA00010716"/>
    </source>
</evidence>
<evidence type="ECO:0000256" key="6">
    <source>
        <dbReference type="PIRSR" id="PIRSR038994-1"/>
    </source>
</evidence>
<dbReference type="SUPFAM" id="SSF51556">
    <property type="entry name" value="Metallo-dependent hydrolases"/>
    <property type="match status" value="1"/>
</dbReference>
<evidence type="ECO:0000256" key="4">
    <source>
        <dbReference type="ARBA" id="ARBA00023277"/>
    </source>
</evidence>
<feature type="binding site" evidence="7">
    <location>
        <position position="131"/>
    </location>
    <ligand>
        <name>substrate</name>
    </ligand>
</feature>
<feature type="binding site" evidence="8">
    <location>
        <position position="183"/>
    </location>
    <ligand>
        <name>Zn(2+)</name>
        <dbReference type="ChEBI" id="CHEBI:29105"/>
    </ligand>
</feature>
<dbReference type="GO" id="GO:0008448">
    <property type="term" value="F:N-acetylglucosamine-6-phosphate deacetylase activity"/>
    <property type="evidence" value="ECO:0007669"/>
    <property type="project" value="UniProtKB-EC"/>
</dbReference>
<dbReference type="InterPro" id="IPR006680">
    <property type="entry name" value="Amidohydro-rel"/>
</dbReference>
<sequence length="372" mass="39334">MTSSPALEGRVVLPQRIMPGRIAFDGHIREIAACPDAPRHYILPGFIDCHVHGGDGADTMDGVAAIGRLSRFHLSHGTTTILPTTITRPWPDVMDALRAIAEVRRVGVANGPDIHGAHLEGPFVSPHKLGAQPPYAIAPGPEVVREALETGIVRVVTLAPELDHAESAMQAFARAGVRISLGHMTADYERTEQAICTICAAGGTVGATHLFNAMAPIEGRRPGPVAALMCSDVAYAEMILDTHHVHPATFRMAARLMEGRLLLVTDAMRGTGLPDGPSQLGGQDVMIKDGVVRLPGGSLAGSVLTLDVALRNAVESGGVLLTRAADLASGAPARYLGLYDRGVLAVGRRADFVVMDEDLRVRQVWVAGQQVV</sequence>
<feature type="binding site" evidence="7">
    <location>
        <position position="244"/>
    </location>
    <ligand>
        <name>substrate</name>
    </ligand>
</feature>
<dbReference type="EC" id="3.5.1.25" evidence="10"/>
<dbReference type="PANTHER" id="PTHR11113:SF14">
    <property type="entry name" value="N-ACETYLGLUCOSAMINE-6-PHOSPHATE DEACETYLASE"/>
    <property type="match status" value="1"/>
</dbReference>
<accession>A0A7W4J051</accession>
<protein>
    <submittedName>
        <fullName evidence="10">N-acetylglucosamine-6-phosphate deacetylase</fullName>
        <ecNumber evidence="10">3.5.1.25</ecNumber>
    </submittedName>
</protein>
<reference evidence="10 11" key="1">
    <citation type="submission" date="2020-04" db="EMBL/GenBank/DDBJ databases">
        <title>Description of novel Gluconacetobacter.</title>
        <authorList>
            <person name="Sombolestani A."/>
        </authorList>
    </citation>
    <scope>NUCLEOTIDE SEQUENCE [LARGE SCALE GENOMIC DNA]</scope>
    <source>
        <strain evidence="10 11">LMG 27724</strain>
    </source>
</reference>
<gene>
    <name evidence="10" type="primary">nagA</name>
    <name evidence="10" type="ORF">HLH35_08505</name>
</gene>
<feature type="binding site" evidence="7">
    <location>
        <begin position="299"/>
        <end position="301"/>
    </location>
    <ligand>
        <name>substrate</name>
    </ligand>
</feature>
<evidence type="ECO:0000256" key="8">
    <source>
        <dbReference type="PIRSR" id="PIRSR038994-3"/>
    </source>
</evidence>
<dbReference type="GO" id="GO:0046872">
    <property type="term" value="F:metal ion binding"/>
    <property type="evidence" value="ECO:0007669"/>
    <property type="project" value="UniProtKB-KW"/>
</dbReference>
<feature type="binding site" evidence="7">
    <location>
        <begin position="212"/>
        <end position="213"/>
    </location>
    <ligand>
        <name>substrate</name>
    </ligand>
</feature>
<evidence type="ECO:0000256" key="5">
    <source>
        <dbReference type="PIRNR" id="PIRNR038994"/>
    </source>
</evidence>
<name>A0A7W4J051_9PROT</name>
<dbReference type="InterPro" id="IPR032466">
    <property type="entry name" value="Metal_Hydrolase"/>
</dbReference>